<evidence type="ECO:0000256" key="1">
    <source>
        <dbReference type="SAM" id="MobiDB-lite"/>
    </source>
</evidence>
<keyword evidence="2" id="KW-1133">Transmembrane helix</keyword>
<gene>
    <name evidence="3" type="ORF">CCAP1982_LOCUS12965</name>
</gene>
<keyword evidence="2" id="KW-0472">Membrane</keyword>
<name>A0A811UZB3_CERCA</name>
<comment type="caution">
    <text evidence="3">The sequence shown here is derived from an EMBL/GenBank/DDBJ whole genome shotgun (WGS) entry which is preliminary data.</text>
</comment>
<evidence type="ECO:0000313" key="4">
    <source>
        <dbReference type="Proteomes" id="UP000606786"/>
    </source>
</evidence>
<keyword evidence="2" id="KW-0812">Transmembrane</keyword>
<dbReference type="Proteomes" id="UP000606786">
    <property type="component" value="Unassembled WGS sequence"/>
</dbReference>
<feature type="transmembrane region" description="Helical" evidence="2">
    <location>
        <begin position="87"/>
        <end position="106"/>
    </location>
</feature>
<dbReference type="EMBL" id="CAJHJT010000034">
    <property type="protein sequence ID" value="CAD7004569.1"/>
    <property type="molecule type" value="Genomic_DNA"/>
</dbReference>
<organism evidence="3 4">
    <name type="scientific">Ceratitis capitata</name>
    <name type="common">Mediterranean fruit fly</name>
    <name type="synonym">Tephritis capitata</name>
    <dbReference type="NCBI Taxonomy" id="7213"/>
    <lineage>
        <taxon>Eukaryota</taxon>
        <taxon>Metazoa</taxon>
        <taxon>Ecdysozoa</taxon>
        <taxon>Arthropoda</taxon>
        <taxon>Hexapoda</taxon>
        <taxon>Insecta</taxon>
        <taxon>Pterygota</taxon>
        <taxon>Neoptera</taxon>
        <taxon>Endopterygota</taxon>
        <taxon>Diptera</taxon>
        <taxon>Brachycera</taxon>
        <taxon>Muscomorpha</taxon>
        <taxon>Tephritoidea</taxon>
        <taxon>Tephritidae</taxon>
        <taxon>Ceratitis</taxon>
        <taxon>Ceratitis</taxon>
    </lineage>
</organism>
<protein>
    <submittedName>
        <fullName evidence="3">(Mediterranean fruit fly) hypothetical protein</fullName>
    </submittedName>
</protein>
<dbReference type="AlphaFoldDB" id="A0A811UZB3"/>
<reference evidence="3" key="1">
    <citation type="submission" date="2020-11" db="EMBL/GenBank/DDBJ databases">
        <authorList>
            <person name="Whitehead M."/>
        </authorList>
    </citation>
    <scope>NUCLEOTIDE SEQUENCE</scope>
    <source>
        <strain evidence="3">EGII</strain>
    </source>
</reference>
<feature type="compositionally biased region" description="Polar residues" evidence="1">
    <location>
        <begin position="16"/>
        <end position="33"/>
    </location>
</feature>
<accession>A0A811UZB3</accession>
<sequence>MKTKTIARIYRKVTHNSQTDKQTNGRTAPNTCRQRSEQHPECISSLSNQQMTTETPKAIEFMCVLLILSPEAAAESCLIVAGLSDFFMLYCLYFLCCGSAALATCIT</sequence>
<keyword evidence="4" id="KW-1185">Reference proteome</keyword>
<evidence type="ECO:0000313" key="3">
    <source>
        <dbReference type="EMBL" id="CAD7004569.1"/>
    </source>
</evidence>
<feature type="transmembrane region" description="Helical" evidence="2">
    <location>
        <begin position="58"/>
        <end position="81"/>
    </location>
</feature>
<proteinExistence type="predicted"/>
<feature type="region of interest" description="Disordered" evidence="1">
    <location>
        <begin position="16"/>
        <end position="38"/>
    </location>
</feature>
<evidence type="ECO:0000256" key="2">
    <source>
        <dbReference type="SAM" id="Phobius"/>
    </source>
</evidence>